<feature type="transmembrane region" description="Helical" evidence="1">
    <location>
        <begin position="24"/>
        <end position="47"/>
    </location>
</feature>
<proteinExistence type="predicted"/>
<evidence type="ECO:0008006" key="4">
    <source>
        <dbReference type="Google" id="ProtNLM"/>
    </source>
</evidence>
<dbReference type="Pfam" id="PF04307">
    <property type="entry name" value="YdjM"/>
    <property type="match status" value="1"/>
</dbReference>
<comment type="caution">
    <text evidence="2">The sequence shown here is derived from an EMBL/GenBank/DDBJ whole genome shotgun (WGS) entry which is preliminary data.</text>
</comment>
<sequence length="394" mass="44169">MLLAHGPLAVILVERINRKLSQGIVPFIFMLTLICGILPDFDFFILAAQSKPAYLHHNLITHTPIFWITVTILVYIGLKLVEKYSRGEIKSALKNGGTYAIALSVFIGTMSHILSDTLTGHIMLLYPLTKLGYTLGADLFPINPIVTYFIHPAMIIESSIVAWFLFLLAKKVIHIEHPVYNLLTKLSTVVIFLFALSSLYLYANTYLAVLPKHPDHMINYDIDNDSVEDYQDFDIDNDGIDNIKDAEGLKVAKAAREIAQSGKLADFKGAYIKDLAGYITPYGLLSTSYYLAGYTLEPVIKRENKEDSNLRFDLKTFYTLLSKRDSVLKFTRQNTDPYVGKPLFVINDGKILSAGIIVSNDEIAIVLPADKRLKVHTFNEIEKAFGEITLEVGL</sequence>
<evidence type="ECO:0000313" key="2">
    <source>
        <dbReference type="EMBL" id="KKR06350.1"/>
    </source>
</evidence>
<dbReference type="Proteomes" id="UP000034799">
    <property type="component" value="Unassembled WGS sequence"/>
</dbReference>
<feature type="transmembrane region" description="Helical" evidence="1">
    <location>
        <begin position="180"/>
        <end position="203"/>
    </location>
</feature>
<keyword evidence="1" id="KW-1133">Transmembrane helix</keyword>
<dbReference type="EMBL" id="LBWK01000001">
    <property type="protein sequence ID" value="KKR06350.1"/>
    <property type="molecule type" value="Genomic_DNA"/>
</dbReference>
<name>A0A0G0Q7D8_9BACT</name>
<keyword evidence="1" id="KW-0812">Transmembrane</keyword>
<protein>
    <recommendedName>
        <fullName evidence="4">Membrane-bound metal-dependent hydrolase</fullName>
    </recommendedName>
</protein>
<dbReference type="InterPro" id="IPR007404">
    <property type="entry name" value="YdjM-like"/>
</dbReference>
<dbReference type="AlphaFoldDB" id="A0A0G0Q7D8"/>
<accession>A0A0G0Q7D8</accession>
<feature type="transmembrane region" description="Helical" evidence="1">
    <location>
        <begin position="99"/>
        <end position="125"/>
    </location>
</feature>
<reference evidence="2 3" key="1">
    <citation type="journal article" date="2015" name="Nature">
        <title>rRNA introns, odd ribosomes, and small enigmatic genomes across a large radiation of phyla.</title>
        <authorList>
            <person name="Brown C.T."/>
            <person name="Hug L.A."/>
            <person name="Thomas B.C."/>
            <person name="Sharon I."/>
            <person name="Castelle C.J."/>
            <person name="Singh A."/>
            <person name="Wilkins M.J."/>
            <person name="Williams K.H."/>
            <person name="Banfield J.F."/>
        </authorList>
    </citation>
    <scope>NUCLEOTIDE SEQUENCE [LARGE SCALE GENOMIC DNA]</scope>
</reference>
<feature type="transmembrane region" description="Helical" evidence="1">
    <location>
        <begin position="59"/>
        <end position="78"/>
    </location>
</feature>
<gene>
    <name evidence="2" type="ORF">UT34_C0001G0390</name>
</gene>
<evidence type="ECO:0000313" key="3">
    <source>
        <dbReference type="Proteomes" id="UP000034799"/>
    </source>
</evidence>
<organism evidence="2 3">
    <name type="scientific">candidate division WS6 bacterium GW2011_GWF2_39_15</name>
    <dbReference type="NCBI Taxonomy" id="1619100"/>
    <lineage>
        <taxon>Bacteria</taxon>
        <taxon>Candidatus Dojkabacteria</taxon>
    </lineage>
</organism>
<feature type="transmembrane region" description="Helical" evidence="1">
    <location>
        <begin position="145"/>
        <end position="168"/>
    </location>
</feature>
<evidence type="ECO:0000256" key="1">
    <source>
        <dbReference type="SAM" id="Phobius"/>
    </source>
</evidence>
<keyword evidence="1" id="KW-0472">Membrane</keyword>